<comment type="caution">
    <text evidence="1">The sequence shown here is derived from an EMBL/GenBank/DDBJ whole genome shotgun (WGS) entry which is preliminary data.</text>
</comment>
<name>S2W7I2_9ACTO</name>
<gene>
    <name evidence="1" type="ORF">HMPREF9237_00104</name>
</gene>
<dbReference type="PATRIC" id="fig|883067.3.peg.104"/>
<keyword evidence="2" id="KW-1185">Reference proteome</keyword>
<dbReference type="HOGENOM" id="CLU_2462207_0_0_11"/>
<dbReference type="RefSeq" id="WP_016441751.1">
    <property type="nucleotide sequence ID" value="NZ_KE150262.1"/>
</dbReference>
<evidence type="ECO:0000313" key="2">
    <source>
        <dbReference type="Proteomes" id="UP000014393"/>
    </source>
</evidence>
<reference evidence="1 2" key="1">
    <citation type="submission" date="2013-05" db="EMBL/GenBank/DDBJ databases">
        <title>The Genome Sequence of Actinobaculum schaalii FB123-CNA2.</title>
        <authorList>
            <consortium name="The Broad Institute Genomics Platform"/>
            <person name="Earl A."/>
            <person name="Ward D."/>
            <person name="Feldgarden M."/>
            <person name="Gevers D."/>
            <person name="Saerens B."/>
            <person name="Vaneechoutte M."/>
            <person name="Walker B."/>
            <person name="Young S."/>
            <person name="Zeng Q."/>
            <person name="Gargeya S."/>
            <person name="Fitzgerald M."/>
            <person name="Haas B."/>
            <person name="Abouelleil A."/>
            <person name="Allen A.W."/>
            <person name="Alvarado L."/>
            <person name="Arachchi H.M."/>
            <person name="Berlin A.M."/>
            <person name="Chapman S.B."/>
            <person name="Gainer-Dewar J."/>
            <person name="Goldberg J."/>
            <person name="Griggs A."/>
            <person name="Gujja S."/>
            <person name="Hansen M."/>
            <person name="Howarth C."/>
            <person name="Imamovic A."/>
            <person name="Ireland A."/>
            <person name="Larimer J."/>
            <person name="McCowan C."/>
            <person name="Murphy C."/>
            <person name="Pearson M."/>
            <person name="Poon T.W."/>
            <person name="Priest M."/>
            <person name="Roberts A."/>
            <person name="Saif S."/>
            <person name="Shea T."/>
            <person name="Sisk P."/>
            <person name="Sykes S."/>
            <person name="Wortman J."/>
            <person name="Nusbaum C."/>
            <person name="Birren B."/>
        </authorList>
    </citation>
    <scope>NUCLEOTIDE SEQUENCE [LARGE SCALE GENOMIC DNA]</scope>
    <source>
        <strain evidence="1 2">FB123-CNA-2</strain>
    </source>
</reference>
<proteinExistence type="predicted"/>
<dbReference type="Proteomes" id="UP000014393">
    <property type="component" value="Unassembled WGS sequence"/>
</dbReference>
<dbReference type="AlphaFoldDB" id="S2W7I2"/>
<evidence type="ECO:0000313" key="1">
    <source>
        <dbReference type="EMBL" id="EPD28577.1"/>
    </source>
</evidence>
<protein>
    <submittedName>
        <fullName evidence="1">Uncharacterized protein</fullName>
    </submittedName>
</protein>
<dbReference type="EMBL" id="AGWM01000002">
    <property type="protein sequence ID" value="EPD28577.1"/>
    <property type="molecule type" value="Genomic_DNA"/>
</dbReference>
<accession>S2W7I2</accession>
<organism evidence="1 2">
    <name type="scientific">Actinotignum schaalii FB123-CNA-2</name>
    <dbReference type="NCBI Taxonomy" id="883067"/>
    <lineage>
        <taxon>Bacteria</taxon>
        <taxon>Bacillati</taxon>
        <taxon>Actinomycetota</taxon>
        <taxon>Actinomycetes</taxon>
        <taxon>Actinomycetales</taxon>
        <taxon>Actinomycetaceae</taxon>
        <taxon>Actinotignum</taxon>
    </lineage>
</organism>
<sequence>MSGVGSEGVDVLVVESRILRVEISYAGKTGWALAHNQVPVIKNILVTNVSDSEASEQAHLELSARIGTNPLFDLTIPLPELRPERPPR</sequence>